<accession>A0A542DYU6</accession>
<evidence type="ECO:0000256" key="5">
    <source>
        <dbReference type="ARBA" id="ARBA00022777"/>
    </source>
</evidence>
<feature type="region of interest" description="Disordered" evidence="7">
    <location>
        <begin position="1"/>
        <end position="46"/>
    </location>
</feature>
<evidence type="ECO:0000256" key="4">
    <source>
        <dbReference type="ARBA" id="ARBA00022741"/>
    </source>
</evidence>
<dbReference type="EMBL" id="VFMN01000001">
    <property type="protein sequence ID" value="TQJ08257.1"/>
    <property type="molecule type" value="Genomic_DNA"/>
</dbReference>
<proteinExistence type="predicted"/>
<dbReference type="Pfam" id="PF00069">
    <property type="entry name" value="Pkinase"/>
    <property type="match status" value="1"/>
</dbReference>
<evidence type="ECO:0000256" key="7">
    <source>
        <dbReference type="SAM" id="MobiDB-lite"/>
    </source>
</evidence>
<keyword evidence="4" id="KW-0547">Nucleotide-binding</keyword>
<dbReference type="Proteomes" id="UP000317893">
    <property type="component" value="Unassembled WGS sequence"/>
</dbReference>
<gene>
    <name evidence="9" type="ORF">FB458_1341</name>
</gene>
<dbReference type="SMART" id="SM00220">
    <property type="entry name" value="S_TKc"/>
    <property type="match status" value="1"/>
</dbReference>
<dbReference type="OrthoDB" id="9801841at2"/>
<dbReference type="PANTHER" id="PTHR43289">
    <property type="entry name" value="MITOGEN-ACTIVATED PROTEIN KINASE KINASE KINASE 20-RELATED"/>
    <property type="match status" value="1"/>
</dbReference>
<evidence type="ECO:0000259" key="8">
    <source>
        <dbReference type="PROSITE" id="PS50011"/>
    </source>
</evidence>
<evidence type="ECO:0000256" key="2">
    <source>
        <dbReference type="ARBA" id="ARBA00022527"/>
    </source>
</evidence>
<dbReference type="InterPro" id="IPR008271">
    <property type="entry name" value="Ser/Thr_kinase_AS"/>
</dbReference>
<evidence type="ECO:0000256" key="1">
    <source>
        <dbReference type="ARBA" id="ARBA00012513"/>
    </source>
</evidence>
<keyword evidence="3" id="KW-0808">Transferase</keyword>
<comment type="caution">
    <text evidence="9">The sequence shown here is derived from an EMBL/GenBank/DDBJ whole genome shotgun (WGS) entry which is preliminary data.</text>
</comment>
<dbReference type="Gene3D" id="1.10.510.10">
    <property type="entry name" value="Transferase(Phosphotransferase) domain 1"/>
    <property type="match status" value="1"/>
</dbReference>
<keyword evidence="6" id="KW-0067">ATP-binding</keyword>
<dbReference type="RefSeq" id="WP_141847795.1">
    <property type="nucleotide sequence ID" value="NZ_BAAAPR010000002.1"/>
</dbReference>
<organism evidence="9 10">
    <name type="scientific">Lapillicoccus jejuensis</name>
    <dbReference type="NCBI Taxonomy" id="402171"/>
    <lineage>
        <taxon>Bacteria</taxon>
        <taxon>Bacillati</taxon>
        <taxon>Actinomycetota</taxon>
        <taxon>Actinomycetes</taxon>
        <taxon>Micrococcales</taxon>
        <taxon>Intrasporangiaceae</taxon>
        <taxon>Lapillicoccus</taxon>
    </lineage>
</organism>
<dbReference type="InterPro" id="IPR000719">
    <property type="entry name" value="Prot_kinase_dom"/>
</dbReference>
<reference evidence="9 10" key="1">
    <citation type="submission" date="2019-06" db="EMBL/GenBank/DDBJ databases">
        <title>Sequencing the genomes of 1000 actinobacteria strains.</title>
        <authorList>
            <person name="Klenk H.-P."/>
        </authorList>
    </citation>
    <scope>NUCLEOTIDE SEQUENCE [LARGE SCALE GENOMIC DNA]</scope>
    <source>
        <strain evidence="9 10">DSM 18607</strain>
    </source>
</reference>
<dbReference type="AlphaFoldDB" id="A0A542DYU6"/>
<dbReference type="Gene3D" id="3.30.200.20">
    <property type="entry name" value="Phosphorylase Kinase, domain 1"/>
    <property type="match status" value="1"/>
</dbReference>
<name>A0A542DYU6_9MICO</name>
<protein>
    <recommendedName>
        <fullName evidence="1">non-specific serine/threonine protein kinase</fullName>
        <ecNumber evidence="1">2.7.11.1</ecNumber>
    </recommendedName>
</protein>
<dbReference type="CDD" id="cd14014">
    <property type="entry name" value="STKc_PknB_like"/>
    <property type="match status" value="1"/>
</dbReference>
<keyword evidence="2" id="KW-0723">Serine/threonine-protein kinase</keyword>
<evidence type="ECO:0000313" key="9">
    <source>
        <dbReference type="EMBL" id="TQJ08257.1"/>
    </source>
</evidence>
<dbReference type="GO" id="GO:0004674">
    <property type="term" value="F:protein serine/threonine kinase activity"/>
    <property type="evidence" value="ECO:0007669"/>
    <property type="project" value="UniProtKB-KW"/>
</dbReference>
<dbReference type="EC" id="2.7.11.1" evidence="1"/>
<evidence type="ECO:0000313" key="10">
    <source>
        <dbReference type="Proteomes" id="UP000317893"/>
    </source>
</evidence>
<dbReference type="PANTHER" id="PTHR43289:SF6">
    <property type="entry name" value="SERINE_THREONINE-PROTEIN KINASE NEKL-3"/>
    <property type="match status" value="1"/>
</dbReference>
<sequence length="312" mass="32630">MSTATARRPADRALPSTTPSTTPSTPVVADDLDGLPVRDPEPGGELLPGYTALDRLGVGQRCETWLAWSAELWHPVVLKLPRLHQLDHPRARASLRREAVALFDGHPVLPRLVADGADEPVPYVAVELLSGECLADLVEDGPRPGHEVASLGAQLLAGLRHLHRRGLAHLDVKTENVLLVGSGGTGVPRLVDLGSARSIGREQPPGKPVGTLGYAAPEMEACAPLSAAMDLYGLGTVLAELLTGLPFPDGAGAAVAGLDDPVAAVVLRLLDDDPGERGRSDEVLVALAALAGDLRPWPEWADDLLVRAGAPA</sequence>
<feature type="domain" description="Protein kinase" evidence="8">
    <location>
        <begin position="50"/>
        <end position="290"/>
    </location>
</feature>
<evidence type="ECO:0000256" key="6">
    <source>
        <dbReference type="ARBA" id="ARBA00022840"/>
    </source>
</evidence>
<dbReference type="InterPro" id="IPR011009">
    <property type="entry name" value="Kinase-like_dom_sf"/>
</dbReference>
<dbReference type="PROSITE" id="PS00108">
    <property type="entry name" value="PROTEIN_KINASE_ST"/>
    <property type="match status" value="1"/>
</dbReference>
<feature type="compositionally biased region" description="Low complexity" evidence="7">
    <location>
        <begin position="15"/>
        <end position="26"/>
    </location>
</feature>
<keyword evidence="10" id="KW-1185">Reference proteome</keyword>
<dbReference type="PROSITE" id="PS50011">
    <property type="entry name" value="PROTEIN_KINASE_DOM"/>
    <property type="match status" value="1"/>
</dbReference>
<evidence type="ECO:0000256" key="3">
    <source>
        <dbReference type="ARBA" id="ARBA00022679"/>
    </source>
</evidence>
<dbReference type="GO" id="GO:0005524">
    <property type="term" value="F:ATP binding"/>
    <property type="evidence" value="ECO:0007669"/>
    <property type="project" value="UniProtKB-KW"/>
</dbReference>
<dbReference type="SUPFAM" id="SSF56112">
    <property type="entry name" value="Protein kinase-like (PK-like)"/>
    <property type="match status" value="1"/>
</dbReference>
<keyword evidence="5 9" id="KW-0418">Kinase</keyword>